<organism evidence="2 3">
    <name type="scientific">Spirosoma agri</name>
    <dbReference type="NCBI Taxonomy" id="1987381"/>
    <lineage>
        <taxon>Bacteria</taxon>
        <taxon>Pseudomonadati</taxon>
        <taxon>Bacteroidota</taxon>
        <taxon>Cytophagia</taxon>
        <taxon>Cytophagales</taxon>
        <taxon>Cytophagaceae</taxon>
        <taxon>Spirosoma</taxon>
    </lineage>
</organism>
<dbReference type="Proteomes" id="UP000477386">
    <property type="component" value="Unassembled WGS sequence"/>
</dbReference>
<feature type="domain" description="HNH nuclease" evidence="1">
    <location>
        <begin position="221"/>
        <end position="270"/>
    </location>
</feature>
<accession>A0A6M0IQG1</accession>
<dbReference type="RefSeq" id="WP_164043885.1">
    <property type="nucleotide sequence ID" value="NZ_JAAGNZ010000006.1"/>
</dbReference>
<gene>
    <name evidence="2" type="ORF">GK091_27135</name>
</gene>
<evidence type="ECO:0000259" key="1">
    <source>
        <dbReference type="Pfam" id="PF13391"/>
    </source>
</evidence>
<dbReference type="EMBL" id="JAAGNZ010000006">
    <property type="protein sequence ID" value="NEU70570.1"/>
    <property type="molecule type" value="Genomic_DNA"/>
</dbReference>
<proteinExistence type="predicted"/>
<dbReference type="GO" id="GO:0004519">
    <property type="term" value="F:endonuclease activity"/>
    <property type="evidence" value="ECO:0007669"/>
    <property type="project" value="UniProtKB-KW"/>
</dbReference>
<dbReference type="Pfam" id="PF13391">
    <property type="entry name" value="HNH_2"/>
    <property type="match status" value="1"/>
</dbReference>
<sequence>MMNGYKVWILKAKGDQAAFGGNLGYADQPTSHYVYDTNVRNYDKLAEGDRVIIADKEHIIGYATVSYIEMRTNVPKVRLRCPECNTQEHYIRKKIQPKYQCRNKHTFDIPVSESIVVTEYIAHYATTFVRASIQTSVKVLDPYYLKRNYYYSIQQASPDFFKIEYPDLEKRLGADQINFQAYEAYIPSHTDERDYKTTSKAIRIGQSKFKSLLIEIYGLRCMITGCEVHAAIEASHICPYRGKKDHHPYNGLLLRTDLHQLFDANLIGIEPNALTIELHPSIVGSYYQELSGRKLQTGWKDRSPSFAALEYRWGQFKAQFK</sequence>
<keyword evidence="3" id="KW-1185">Reference proteome</keyword>
<keyword evidence="2" id="KW-0378">Hydrolase</keyword>
<keyword evidence="2" id="KW-0255">Endonuclease</keyword>
<name>A0A6M0IQG1_9BACT</name>
<protein>
    <submittedName>
        <fullName evidence="2">HNH endonuclease</fullName>
    </submittedName>
</protein>
<comment type="caution">
    <text evidence="2">The sequence shown here is derived from an EMBL/GenBank/DDBJ whole genome shotgun (WGS) entry which is preliminary data.</text>
</comment>
<keyword evidence="2" id="KW-0540">Nuclease</keyword>
<evidence type="ECO:0000313" key="3">
    <source>
        <dbReference type="Proteomes" id="UP000477386"/>
    </source>
</evidence>
<dbReference type="AlphaFoldDB" id="A0A6M0IQG1"/>
<evidence type="ECO:0000313" key="2">
    <source>
        <dbReference type="EMBL" id="NEU70570.1"/>
    </source>
</evidence>
<dbReference type="InterPro" id="IPR003615">
    <property type="entry name" value="HNH_nuc"/>
</dbReference>
<reference evidence="2 3" key="1">
    <citation type="submission" date="2020-02" db="EMBL/GenBank/DDBJ databases">
        <title>Draft genome sequence of two Spirosoma agri KCTC 52727 and Spirosoma terrae KCTC 52035.</title>
        <authorList>
            <person name="Rojas J."/>
            <person name="Ambika Manirajan B."/>
            <person name="Ratering S."/>
            <person name="Suarez C."/>
            <person name="Schnell S."/>
        </authorList>
    </citation>
    <scope>NUCLEOTIDE SEQUENCE [LARGE SCALE GENOMIC DNA]</scope>
    <source>
        <strain evidence="2 3">KCTC 52727</strain>
    </source>
</reference>